<dbReference type="PANTHER" id="PTHR10151:SF120">
    <property type="entry name" value="BIS(5'-ADENOSYL)-TRIPHOSPHATASE"/>
    <property type="match status" value="1"/>
</dbReference>
<dbReference type="HOGENOM" id="CLU_403210_0_0_9"/>
<dbReference type="SUPFAM" id="SSF53649">
    <property type="entry name" value="Alkaline phosphatase-like"/>
    <property type="match status" value="1"/>
</dbReference>
<evidence type="ECO:0000313" key="2">
    <source>
        <dbReference type="Proteomes" id="UP000005104"/>
    </source>
</evidence>
<dbReference type="Gene3D" id="3.40.720.10">
    <property type="entry name" value="Alkaline Phosphatase, subunit A"/>
    <property type="match status" value="3"/>
</dbReference>
<dbReference type="OrthoDB" id="9779418at2"/>
<reference evidence="1 2" key="1">
    <citation type="submission" date="2011-11" db="EMBL/GenBank/DDBJ databases">
        <title>The Noncontiguous Finished genome of Desulfosporosinus youngiae DSM 17734.</title>
        <authorList>
            <consortium name="US DOE Joint Genome Institute (JGI-PGF)"/>
            <person name="Lucas S."/>
            <person name="Han J."/>
            <person name="Lapidus A."/>
            <person name="Cheng J.-F."/>
            <person name="Goodwin L."/>
            <person name="Pitluck S."/>
            <person name="Peters L."/>
            <person name="Ovchinnikova G."/>
            <person name="Lu M."/>
            <person name="Land M.L."/>
            <person name="Hauser L."/>
            <person name="Pester M."/>
            <person name="Spring S."/>
            <person name="Ollivier B."/>
            <person name="Rattei T."/>
            <person name="Klenk H.-P."/>
            <person name="Wagner M."/>
            <person name="Loy A."/>
            <person name="Woyke T.J."/>
        </authorList>
    </citation>
    <scope>NUCLEOTIDE SEQUENCE [LARGE SCALE GENOMIC DNA]</scope>
    <source>
        <strain evidence="1 2">DSM 17734</strain>
    </source>
</reference>
<evidence type="ECO:0000313" key="1">
    <source>
        <dbReference type="EMBL" id="EHQ88826.1"/>
    </source>
</evidence>
<dbReference type="AlphaFoldDB" id="H5XTU3"/>
<organism evidence="1 2">
    <name type="scientific">Desulfosporosinus youngiae DSM 17734</name>
    <dbReference type="NCBI Taxonomy" id="768710"/>
    <lineage>
        <taxon>Bacteria</taxon>
        <taxon>Bacillati</taxon>
        <taxon>Bacillota</taxon>
        <taxon>Clostridia</taxon>
        <taxon>Eubacteriales</taxon>
        <taxon>Desulfitobacteriaceae</taxon>
        <taxon>Desulfosporosinus</taxon>
    </lineage>
</organism>
<dbReference type="STRING" id="768710.DesyoDRAFT_1698"/>
<gene>
    <name evidence="1" type="ORF">DesyoDRAFT_1698</name>
</gene>
<sequence length="683" mass="76082">MKREASTQKLLVLGVDGMDPKIARKFMAEGIMPNLQKFLKKGSAREDMGHLGSVPTITPPCWTTLATGAYPGTHGITCFWRQSPHSLDAVVYNMDSRNCEAEQLWNVTAAAGIKTLVWHWPGSAWPPTSDSPNLSVVDGTQPGSVNMGVAQLDFEKIIVANEEITEVQYAPKLERPAGVGCIISDLGAITEEEDKEEATDMLEIWYGEAAMKGAEIREYIMGPENMEMVIEAIPHYDLVNSPLKDAEGWAAAPADAREFTILTSDGIVRRPALILKNADGIYDRVAVYKNKKAEKPIVELEVGKMVSGIVDDINKDGVLKPACRTMRVLELSADAKAVKMWISNALDIAQDKLWHPKELLTDIVENVGPVPPVSLVGGEDAYLIENIFEPAWDSYSQWQAKSLNHLIKNRGFQVVFSHLHNIDCAGHMFFHLAKNLERWSYTDEKVNQEFIRRFYIQTDKYIGEFLHLLDEDWTVLLVSDHGLLVGEEFPPQIGEYGGINIQVMQELGYTVMKQDENGKNLKEVDWEKTTAVQSRSNYIYINLKGRDAHGIVDPADKYELERKIMSDLYSYRYKGQRVIGLAMRNKDAVVLGANGPQCGDIFFTVDEGYSRLHGDGLSTTDGAFDTSVMPIFVAAGKGIKENFTTVRTIRQVDIAPTIATLVGVRMPAQCEGAPIYQILTEEF</sequence>
<dbReference type="InterPro" id="IPR002591">
    <property type="entry name" value="Phosphodiest/P_Trfase"/>
</dbReference>
<dbReference type="InterPro" id="IPR017850">
    <property type="entry name" value="Alkaline_phosphatase_core_sf"/>
</dbReference>
<evidence type="ECO:0008006" key="3">
    <source>
        <dbReference type="Google" id="ProtNLM"/>
    </source>
</evidence>
<proteinExistence type="predicted"/>
<dbReference type="GO" id="GO:0016787">
    <property type="term" value="F:hydrolase activity"/>
    <property type="evidence" value="ECO:0007669"/>
    <property type="project" value="UniProtKB-ARBA"/>
</dbReference>
<dbReference type="EMBL" id="CM001441">
    <property type="protein sequence ID" value="EHQ88826.1"/>
    <property type="molecule type" value="Genomic_DNA"/>
</dbReference>
<keyword evidence="2" id="KW-1185">Reference proteome</keyword>
<dbReference type="Proteomes" id="UP000005104">
    <property type="component" value="Chromosome"/>
</dbReference>
<dbReference type="Pfam" id="PF01663">
    <property type="entry name" value="Phosphodiest"/>
    <property type="match status" value="2"/>
</dbReference>
<dbReference type="PANTHER" id="PTHR10151">
    <property type="entry name" value="ECTONUCLEOTIDE PYROPHOSPHATASE/PHOSPHODIESTERASE"/>
    <property type="match status" value="1"/>
</dbReference>
<accession>H5XTU3</accession>
<dbReference type="RefSeq" id="WP_007781707.1">
    <property type="nucleotide sequence ID" value="NZ_CM001441.1"/>
</dbReference>
<name>H5XTU3_9FIRM</name>
<dbReference type="eggNOG" id="COG3379">
    <property type="taxonomic scope" value="Bacteria"/>
</dbReference>
<protein>
    <recommendedName>
        <fullName evidence="3">AP superfamily protein</fullName>
    </recommendedName>
</protein>